<feature type="compositionally biased region" description="Basic and acidic residues" evidence="1">
    <location>
        <begin position="396"/>
        <end position="413"/>
    </location>
</feature>
<evidence type="ECO:0000313" key="3">
    <source>
        <dbReference type="Proteomes" id="UP001159363"/>
    </source>
</evidence>
<dbReference type="Proteomes" id="UP001159363">
    <property type="component" value="Chromosome 15"/>
</dbReference>
<comment type="caution">
    <text evidence="2">The sequence shown here is derived from an EMBL/GenBank/DDBJ whole genome shotgun (WGS) entry which is preliminary data.</text>
</comment>
<gene>
    <name evidence="2" type="ORF">PR048_032632</name>
</gene>
<feature type="region of interest" description="Disordered" evidence="1">
    <location>
        <begin position="396"/>
        <end position="419"/>
    </location>
</feature>
<organism evidence="2 3">
    <name type="scientific">Dryococelus australis</name>
    <dbReference type="NCBI Taxonomy" id="614101"/>
    <lineage>
        <taxon>Eukaryota</taxon>
        <taxon>Metazoa</taxon>
        <taxon>Ecdysozoa</taxon>
        <taxon>Arthropoda</taxon>
        <taxon>Hexapoda</taxon>
        <taxon>Insecta</taxon>
        <taxon>Pterygota</taxon>
        <taxon>Neoptera</taxon>
        <taxon>Polyneoptera</taxon>
        <taxon>Phasmatodea</taxon>
        <taxon>Verophasmatodea</taxon>
        <taxon>Anareolatae</taxon>
        <taxon>Phasmatidae</taxon>
        <taxon>Eurycanthinae</taxon>
        <taxon>Dryococelus</taxon>
    </lineage>
</organism>
<accession>A0ABQ9G5L6</accession>
<protein>
    <submittedName>
        <fullName evidence="2">Uncharacterized protein</fullName>
    </submittedName>
</protein>
<proteinExistence type="predicted"/>
<sequence length="665" mass="72880">MRTQPPATLLSTSAAFQEASTRHLDGSHYFYPVFTSEFGAQSEMFEKPSHYLQAPARVTKPPLSFNSAIRATTNDAIKLSGFQRSQNSAGLQGQAGEMGDPRENPPSSGIFRHDSNVSKSGSDPARNRTRLVGGEIRRILLTGKVAAVSELLAHSSLPPRRIGFNPGPGHSRVFATWGSRRTMPLADVFSQGVLETIIFCPENDNPSKRPGNTVTTMPPGGEDVCLASWPEGAVDCVSSPDGRDVVSPELSGPVWLSRPAGEKFPSTPLPLLHAHTLFFFFLLGDRHTLAVACEFAMCAAGVSRFSHRDRRWCGDYRRSRVRLPSGSLPDFRAWESCRTMLLIGEVLSGIYRARLTSPSSGLDTSLLRAAQISQLNLVKCKEEIWAALNSEVLRADEERRRSEGTGETGDPRENPVTNGIARHDSHLRKSGSVCCSLAGNMPDWFLEAKCQLCARKESAELFGRRFIQQGEPRSIPSGVASGFSQVGIVQGDVTDRRVVWGISRFPCLCIPELLYTNLASPSSALKALRIHYKRSYRMPSPYPWGRLRNDPPAHASAHSNARRASLASPPPPPARPPPLHHITVPTFLFMPYVVRVELRSAAAPPIKLRTDAYGRYHTFGGAGKYAIDHALPVGKVAITPIRLCVELSRLIWETLNNEVLRADGG</sequence>
<feature type="compositionally biased region" description="Polar residues" evidence="1">
    <location>
        <begin position="82"/>
        <end position="91"/>
    </location>
</feature>
<evidence type="ECO:0000313" key="2">
    <source>
        <dbReference type="EMBL" id="KAJ8866771.1"/>
    </source>
</evidence>
<name>A0ABQ9G5L6_9NEOP</name>
<keyword evidence="3" id="KW-1185">Reference proteome</keyword>
<feature type="compositionally biased region" description="Low complexity" evidence="1">
    <location>
        <begin position="553"/>
        <end position="567"/>
    </location>
</feature>
<feature type="compositionally biased region" description="Pro residues" evidence="1">
    <location>
        <begin position="568"/>
        <end position="578"/>
    </location>
</feature>
<evidence type="ECO:0000256" key="1">
    <source>
        <dbReference type="SAM" id="MobiDB-lite"/>
    </source>
</evidence>
<reference evidence="2 3" key="1">
    <citation type="submission" date="2023-02" db="EMBL/GenBank/DDBJ databases">
        <title>LHISI_Scaffold_Assembly.</title>
        <authorList>
            <person name="Stuart O.P."/>
            <person name="Cleave R."/>
            <person name="Magrath M.J.L."/>
            <person name="Mikheyev A.S."/>
        </authorList>
    </citation>
    <scope>NUCLEOTIDE SEQUENCE [LARGE SCALE GENOMIC DNA]</scope>
    <source>
        <strain evidence="2">Daus_M_001</strain>
        <tissue evidence="2">Leg muscle</tissue>
    </source>
</reference>
<dbReference type="EMBL" id="JARBHB010000016">
    <property type="protein sequence ID" value="KAJ8866771.1"/>
    <property type="molecule type" value="Genomic_DNA"/>
</dbReference>
<feature type="region of interest" description="Disordered" evidence="1">
    <location>
        <begin position="81"/>
        <end position="128"/>
    </location>
</feature>
<feature type="region of interest" description="Disordered" evidence="1">
    <location>
        <begin position="547"/>
        <end position="578"/>
    </location>
</feature>